<name>A0ABD0SQE9_LOXSC</name>
<dbReference type="Proteomes" id="UP001549920">
    <property type="component" value="Unassembled WGS sequence"/>
</dbReference>
<evidence type="ECO:0000256" key="1">
    <source>
        <dbReference type="SAM" id="SignalP"/>
    </source>
</evidence>
<feature type="chain" id="PRO_5044722735" description="TIL domain-containing protein" evidence="1">
    <location>
        <begin position="18"/>
        <end position="101"/>
    </location>
</feature>
<comment type="caution">
    <text evidence="2">The sequence shown here is derived from an EMBL/GenBank/DDBJ whole genome shotgun (WGS) entry which is preliminary data.</text>
</comment>
<dbReference type="Proteomes" id="UP001549921">
    <property type="component" value="Unassembled WGS sequence"/>
</dbReference>
<dbReference type="EMBL" id="JBEUOH010000017">
    <property type="protein sequence ID" value="KAL0871495.1"/>
    <property type="molecule type" value="Genomic_DNA"/>
</dbReference>
<dbReference type="EMBL" id="JBEDNZ010000017">
    <property type="protein sequence ID" value="KAL0822069.1"/>
    <property type="molecule type" value="Genomic_DNA"/>
</dbReference>
<organism evidence="2 5">
    <name type="scientific">Loxostege sticticalis</name>
    <name type="common">Beet webworm moth</name>
    <dbReference type="NCBI Taxonomy" id="481309"/>
    <lineage>
        <taxon>Eukaryota</taxon>
        <taxon>Metazoa</taxon>
        <taxon>Ecdysozoa</taxon>
        <taxon>Arthropoda</taxon>
        <taxon>Hexapoda</taxon>
        <taxon>Insecta</taxon>
        <taxon>Pterygota</taxon>
        <taxon>Neoptera</taxon>
        <taxon>Endopterygota</taxon>
        <taxon>Lepidoptera</taxon>
        <taxon>Glossata</taxon>
        <taxon>Ditrysia</taxon>
        <taxon>Pyraloidea</taxon>
        <taxon>Crambidae</taxon>
        <taxon>Pyraustinae</taxon>
        <taxon>Loxostege</taxon>
    </lineage>
</organism>
<evidence type="ECO:0008006" key="6">
    <source>
        <dbReference type="Google" id="ProtNLM"/>
    </source>
</evidence>
<keyword evidence="4" id="KW-1185">Reference proteome</keyword>
<evidence type="ECO:0000313" key="2">
    <source>
        <dbReference type="EMBL" id="KAL0822069.1"/>
    </source>
</evidence>
<dbReference type="AlphaFoldDB" id="A0ABD0SQE9"/>
<reference evidence="4 5" key="1">
    <citation type="submission" date="2024-06" db="EMBL/GenBank/DDBJ databases">
        <title>A chromosome-level genome assembly of beet webworm, Loxostege sticticalis.</title>
        <authorList>
            <person name="Zhang Y."/>
        </authorList>
    </citation>
    <scope>NUCLEOTIDE SEQUENCE [LARGE SCALE GENOMIC DNA]</scope>
    <source>
        <strain evidence="3">AQ026</strain>
        <strain evidence="2">AQ028</strain>
        <tissue evidence="2">Male pupae</tissue>
        <tissue evidence="3">Whole body</tissue>
    </source>
</reference>
<dbReference type="SUPFAM" id="SSF57567">
    <property type="entry name" value="Serine protease inhibitors"/>
    <property type="match status" value="1"/>
</dbReference>
<sequence>MMIVLVVCVYAIVAVQAITLKKECPEDEVHKSCAFYEEYCCWQEPDRQERVRLPPKRLPHCRSGCYCKKGLVREFIGGKCIPAVNCLNKRLRGVLIKMGLY</sequence>
<dbReference type="InterPro" id="IPR036084">
    <property type="entry name" value="Ser_inhib-like_sf"/>
</dbReference>
<accession>A0ABD0SQE9</accession>
<evidence type="ECO:0000313" key="5">
    <source>
        <dbReference type="Proteomes" id="UP001549921"/>
    </source>
</evidence>
<protein>
    <recommendedName>
        <fullName evidence="6">TIL domain-containing protein</fullName>
    </recommendedName>
</protein>
<evidence type="ECO:0000313" key="3">
    <source>
        <dbReference type="EMBL" id="KAL0871495.1"/>
    </source>
</evidence>
<evidence type="ECO:0000313" key="4">
    <source>
        <dbReference type="Proteomes" id="UP001549920"/>
    </source>
</evidence>
<feature type="signal peptide" evidence="1">
    <location>
        <begin position="1"/>
        <end position="17"/>
    </location>
</feature>
<keyword evidence="1" id="KW-0732">Signal</keyword>
<gene>
    <name evidence="3" type="ORF">ABMA27_005213</name>
    <name evidence="2" type="ORF">ABMA28_005434</name>
</gene>
<proteinExistence type="predicted"/>
<dbReference type="Gene3D" id="2.10.25.10">
    <property type="entry name" value="Laminin"/>
    <property type="match status" value="1"/>
</dbReference>